<feature type="compositionally biased region" description="Basic and acidic residues" evidence="1">
    <location>
        <begin position="24"/>
        <end position="47"/>
    </location>
</feature>
<evidence type="ECO:0000256" key="1">
    <source>
        <dbReference type="SAM" id="MobiDB-lite"/>
    </source>
</evidence>
<accession>A0A4Y2MD41</accession>
<protein>
    <submittedName>
        <fullName evidence="3">Uncharacterized protein</fullName>
    </submittedName>
</protein>
<feature type="non-terminal residue" evidence="3">
    <location>
        <position position="47"/>
    </location>
</feature>
<evidence type="ECO:0000313" key="3">
    <source>
        <dbReference type="EMBL" id="GBN23617.1"/>
    </source>
</evidence>
<evidence type="ECO:0000313" key="4">
    <source>
        <dbReference type="Proteomes" id="UP000499080"/>
    </source>
</evidence>
<dbReference type="Proteomes" id="UP000499080">
    <property type="component" value="Unassembled WGS sequence"/>
</dbReference>
<feature type="region of interest" description="Disordered" evidence="1">
    <location>
        <begin position="19"/>
        <end position="47"/>
    </location>
</feature>
<sequence length="47" mass="5429">MDKQFEKLFAMMAGLGQKMEAGQEDMRSGQERMERGQDEMKGMIDEV</sequence>
<proteinExistence type="predicted"/>
<comment type="caution">
    <text evidence="3">The sequence shown here is derived from an EMBL/GenBank/DDBJ whole genome shotgun (WGS) entry which is preliminary data.</text>
</comment>
<dbReference type="EMBL" id="BGPR01122209">
    <property type="protein sequence ID" value="GBN23567.1"/>
    <property type="molecule type" value="Genomic_DNA"/>
</dbReference>
<reference evidence="3 4" key="1">
    <citation type="journal article" date="2019" name="Sci. Rep.">
        <title>Orb-weaving spider Araneus ventricosus genome elucidates the spidroin gene catalogue.</title>
        <authorList>
            <person name="Kono N."/>
            <person name="Nakamura H."/>
            <person name="Ohtoshi R."/>
            <person name="Moran D.A.P."/>
            <person name="Shinohara A."/>
            <person name="Yoshida Y."/>
            <person name="Fujiwara M."/>
            <person name="Mori M."/>
            <person name="Tomita M."/>
            <person name="Arakawa K."/>
        </authorList>
    </citation>
    <scope>NUCLEOTIDE SEQUENCE [LARGE SCALE GENOMIC DNA]</scope>
</reference>
<gene>
    <name evidence="3" type="ORF">AVEN_105658_1</name>
    <name evidence="2" type="ORF">AVEN_125502_1</name>
</gene>
<organism evidence="3 4">
    <name type="scientific">Araneus ventricosus</name>
    <name type="common">Orbweaver spider</name>
    <name type="synonym">Epeira ventricosa</name>
    <dbReference type="NCBI Taxonomy" id="182803"/>
    <lineage>
        <taxon>Eukaryota</taxon>
        <taxon>Metazoa</taxon>
        <taxon>Ecdysozoa</taxon>
        <taxon>Arthropoda</taxon>
        <taxon>Chelicerata</taxon>
        <taxon>Arachnida</taxon>
        <taxon>Araneae</taxon>
        <taxon>Araneomorphae</taxon>
        <taxon>Entelegynae</taxon>
        <taxon>Araneoidea</taxon>
        <taxon>Araneidae</taxon>
        <taxon>Araneus</taxon>
    </lineage>
</organism>
<keyword evidence="4" id="KW-1185">Reference proteome</keyword>
<dbReference type="EMBL" id="BGPR01122227">
    <property type="protein sequence ID" value="GBN23617.1"/>
    <property type="molecule type" value="Genomic_DNA"/>
</dbReference>
<evidence type="ECO:0000313" key="2">
    <source>
        <dbReference type="EMBL" id="GBN23567.1"/>
    </source>
</evidence>
<dbReference type="AlphaFoldDB" id="A0A4Y2MD41"/>
<name>A0A4Y2MD41_ARAVE</name>